<protein>
    <submittedName>
        <fullName evidence="2">4a-hydroxytetrahydrobiopterin dehydratase</fullName>
    </submittedName>
</protein>
<dbReference type="PANTHER" id="PTHR35908">
    <property type="entry name" value="HYPOTHETICAL FUSION PROTEIN"/>
    <property type="match status" value="1"/>
</dbReference>
<dbReference type="Proteomes" id="UP000192366">
    <property type="component" value="Unassembled WGS sequence"/>
</dbReference>
<dbReference type="InterPro" id="IPR029068">
    <property type="entry name" value="Glyas_Bleomycin-R_OHBP_Dase"/>
</dbReference>
<dbReference type="RefSeq" id="WP_083061662.1">
    <property type="nucleotide sequence ID" value="NZ_JACKVM010000014.1"/>
</dbReference>
<dbReference type="Pfam" id="PF18029">
    <property type="entry name" value="Glyoxalase_6"/>
    <property type="match status" value="1"/>
</dbReference>
<dbReference type="STRING" id="564198.BST17_25310"/>
<evidence type="ECO:0000313" key="2">
    <source>
        <dbReference type="EMBL" id="ORA02028.1"/>
    </source>
</evidence>
<dbReference type="AlphaFoldDB" id="A0A1W9YPM7"/>
<dbReference type="InterPro" id="IPR041581">
    <property type="entry name" value="Glyoxalase_6"/>
</dbReference>
<name>A0A1W9YPM7_MYCBA</name>
<organism evidence="2 3">
    <name type="scientific">Mycolicibacterium bacteremicum</name>
    <name type="common">Mycobacterium bacteremicum</name>
    <dbReference type="NCBI Taxonomy" id="564198"/>
    <lineage>
        <taxon>Bacteria</taxon>
        <taxon>Bacillati</taxon>
        <taxon>Actinomycetota</taxon>
        <taxon>Actinomycetes</taxon>
        <taxon>Mycobacteriales</taxon>
        <taxon>Mycobacteriaceae</taxon>
        <taxon>Mycolicibacterium</taxon>
    </lineage>
</organism>
<evidence type="ECO:0000313" key="3">
    <source>
        <dbReference type="Proteomes" id="UP000192366"/>
    </source>
</evidence>
<gene>
    <name evidence="2" type="ORF">BST17_25310</name>
</gene>
<comment type="caution">
    <text evidence="2">The sequence shown here is derived from an EMBL/GenBank/DDBJ whole genome shotgun (WGS) entry which is preliminary data.</text>
</comment>
<proteinExistence type="predicted"/>
<dbReference type="Gene3D" id="3.10.180.10">
    <property type="entry name" value="2,3-Dihydroxybiphenyl 1,2-Dioxygenase, domain 1"/>
    <property type="match status" value="1"/>
</dbReference>
<evidence type="ECO:0000259" key="1">
    <source>
        <dbReference type="Pfam" id="PF18029"/>
    </source>
</evidence>
<accession>A0A1W9YPM7</accession>
<keyword evidence="3" id="KW-1185">Reference proteome</keyword>
<feature type="domain" description="Glyoxalase-like" evidence="1">
    <location>
        <begin position="110"/>
        <end position="217"/>
    </location>
</feature>
<dbReference type="OrthoDB" id="15077at2"/>
<sequence>MRRRDISAATDASGWRLILGTLISHVTVDSLPAAMHAADIAVQAGGSAAAGHLDIDLSGDRVVLRLQDRAVGTVTESDLALARRITAALADASLRTTAGDGAVVAQTLEIAIDALDIAAVRGFWRAVTGYLDGPHPPDLPPGALIDPLRRGPIIWFQQMDEPRRQRNRIHLDVDVPPEHAAARIEAALAAGGRLVSDAAAPAFWVLADAEGNEACVCTWQGRD</sequence>
<reference evidence="2 3" key="1">
    <citation type="submission" date="2017-02" db="EMBL/GenBank/DDBJ databases">
        <title>The new phylogeny of genus Mycobacterium.</title>
        <authorList>
            <person name="Tortoli E."/>
            <person name="Trovato A."/>
            <person name="Cirillo D.M."/>
        </authorList>
    </citation>
    <scope>NUCLEOTIDE SEQUENCE [LARGE SCALE GENOMIC DNA]</scope>
    <source>
        <strain evidence="2 3">DSM 45578</strain>
    </source>
</reference>
<dbReference type="EMBL" id="MVHJ01000035">
    <property type="protein sequence ID" value="ORA02028.1"/>
    <property type="molecule type" value="Genomic_DNA"/>
</dbReference>
<dbReference type="PANTHER" id="PTHR35908:SF1">
    <property type="entry name" value="CONSERVED PROTEIN"/>
    <property type="match status" value="1"/>
</dbReference>